<evidence type="ECO:0000313" key="2">
    <source>
        <dbReference type="EMBL" id="KAG2563317.1"/>
    </source>
</evidence>
<dbReference type="Proteomes" id="UP000823388">
    <property type="component" value="Chromosome 8K"/>
</dbReference>
<feature type="region of interest" description="Disordered" evidence="1">
    <location>
        <begin position="65"/>
        <end position="166"/>
    </location>
</feature>
<keyword evidence="3" id="KW-1185">Reference proteome</keyword>
<protein>
    <submittedName>
        <fullName evidence="2">Uncharacterized protein</fullName>
    </submittedName>
</protein>
<proteinExistence type="predicted"/>
<dbReference type="AlphaFoldDB" id="A0A8T0PLS6"/>
<accession>A0A8T0PLS6</accession>
<feature type="region of interest" description="Disordered" evidence="1">
    <location>
        <begin position="221"/>
        <end position="255"/>
    </location>
</feature>
<name>A0A8T0PLS6_PANVG</name>
<evidence type="ECO:0000313" key="3">
    <source>
        <dbReference type="Proteomes" id="UP000823388"/>
    </source>
</evidence>
<organism evidence="2 3">
    <name type="scientific">Panicum virgatum</name>
    <name type="common">Blackwell switchgrass</name>
    <dbReference type="NCBI Taxonomy" id="38727"/>
    <lineage>
        <taxon>Eukaryota</taxon>
        <taxon>Viridiplantae</taxon>
        <taxon>Streptophyta</taxon>
        <taxon>Embryophyta</taxon>
        <taxon>Tracheophyta</taxon>
        <taxon>Spermatophyta</taxon>
        <taxon>Magnoliopsida</taxon>
        <taxon>Liliopsida</taxon>
        <taxon>Poales</taxon>
        <taxon>Poaceae</taxon>
        <taxon>PACMAD clade</taxon>
        <taxon>Panicoideae</taxon>
        <taxon>Panicodae</taxon>
        <taxon>Paniceae</taxon>
        <taxon>Panicinae</taxon>
        <taxon>Panicum</taxon>
        <taxon>Panicum sect. Hiantes</taxon>
    </lineage>
</organism>
<feature type="compositionally biased region" description="Low complexity" evidence="1">
    <location>
        <begin position="98"/>
        <end position="107"/>
    </location>
</feature>
<comment type="caution">
    <text evidence="2">The sequence shown here is derived from an EMBL/GenBank/DDBJ whole genome shotgun (WGS) entry which is preliminary data.</text>
</comment>
<gene>
    <name evidence="2" type="ORF">PVAP13_8KG318802</name>
</gene>
<dbReference type="EMBL" id="CM029051">
    <property type="protein sequence ID" value="KAG2563317.1"/>
    <property type="molecule type" value="Genomic_DNA"/>
</dbReference>
<reference evidence="2" key="1">
    <citation type="submission" date="2020-05" db="EMBL/GenBank/DDBJ databases">
        <title>WGS assembly of Panicum virgatum.</title>
        <authorList>
            <person name="Lovell J.T."/>
            <person name="Jenkins J."/>
            <person name="Shu S."/>
            <person name="Juenger T.E."/>
            <person name="Schmutz J."/>
        </authorList>
    </citation>
    <scope>NUCLEOTIDE SEQUENCE</scope>
    <source>
        <strain evidence="2">AP13</strain>
    </source>
</reference>
<sequence>MAISFYITIRSQPGEMFVFGSFTTVADRYGNAHLVGGLRAPLAPRAAPPTPQQQIRSAIRDHPVLVQAPPPHPSGQIPSATRGPATQAGPQAPPPQRQAPQARPVARSADHRQRHAPATTRRAPAAPVPTPSFVEWIEVTRRRRRAREPEDPHPEWAGPGRPPVRHHPAVARAAAPQAARAADLPVARTAAPSGGRALAHVDGPAPEAYPPLRREHRVLLQPYGLRKASGGPPRSTIRSTDAAPAPARSEAEPRS</sequence>
<feature type="compositionally biased region" description="Low complexity" evidence="1">
    <location>
        <begin position="116"/>
        <end position="125"/>
    </location>
</feature>
<evidence type="ECO:0000256" key="1">
    <source>
        <dbReference type="SAM" id="MobiDB-lite"/>
    </source>
</evidence>